<gene>
    <name evidence="1" type="ORF">GBAR_LOCUS8911</name>
</gene>
<dbReference type="Proteomes" id="UP001174909">
    <property type="component" value="Unassembled WGS sequence"/>
</dbReference>
<reference evidence="1" key="1">
    <citation type="submission" date="2023-03" db="EMBL/GenBank/DDBJ databases">
        <authorList>
            <person name="Steffen K."/>
            <person name="Cardenas P."/>
        </authorList>
    </citation>
    <scope>NUCLEOTIDE SEQUENCE</scope>
</reference>
<organism evidence="1 2">
    <name type="scientific">Geodia barretti</name>
    <name type="common">Barrett's horny sponge</name>
    <dbReference type="NCBI Taxonomy" id="519541"/>
    <lineage>
        <taxon>Eukaryota</taxon>
        <taxon>Metazoa</taxon>
        <taxon>Porifera</taxon>
        <taxon>Demospongiae</taxon>
        <taxon>Heteroscleromorpha</taxon>
        <taxon>Tetractinellida</taxon>
        <taxon>Astrophorina</taxon>
        <taxon>Geodiidae</taxon>
        <taxon>Geodia</taxon>
    </lineage>
</organism>
<keyword evidence="2" id="KW-1185">Reference proteome</keyword>
<dbReference type="EMBL" id="CASHTH010001346">
    <property type="protein sequence ID" value="CAI8014199.1"/>
    <property type="molecule type" value="Genomic_DNA"/>
</dbReference>
<name>A0AA35WBA0_GEOBA</name>
<evidence type="ECO:0000313" key="2">
    <source>
        <dbReference type="Proteomes" id="UP001174909"/>
    </source>
</evidence>
<accession>A0AA35WBA0</accession>
<comment type="caution">
    <text evidence="1">The sequence shown here is derived from an EMBL/GenBank/DDBJ whole genome shotgun (WGS) entry which is preliminary data.</text>
</comment>
<dbReference type="AlphaFoldDB" id="A0AA35WBA0"/>
<sequence length="111" mass="12149">MLVQRVSCQLEMEHRNRLFAAATLLLLSLESGALLLATPRDESRVLNSDGRRQTTSDCPSYFPGVSPNSRPLVGCRTGPAIGNVDHVQAFGFEGSNVDLRSCDLPEYPETK</sequence>
<evidence type="ECO:0000313" key="1">
    <source>
        <dbReference type="EMBL" id="CAI8014199.1"/>
    </source>
</evidence>
<protein>
    <submittedName>
        <fullName evidence="1">Uncharacterized protein</fullName>
    </submittedName>
</protein>
<proteinExistence type="predicted"/>